<dbReference type="InterPro" id="IPR013087">
    <property type="entry name" value="Znf_C2H2_type"/>
</dbReference>
<keyword evidence="14" id="KW-1185">Reference proteome</keyword>
<evidence type="ECO:0000256" key="5">
    <source>
        <dbReference type="ARBA" id="ARBA00022833"/>
    </source>
</evidence>
<organism evidence="13 14">
    <name type="scientific">Papilio xuthus</name>
    <name type="common">Asian swallowtail butterfly</name>
    <dbReference type="NCBI Taxonomy" id="66420"/>
    <lineage>
        <taxon>Eukaryota</taxon>
        <taxon>Metazoa</taxon>
        <taxon>Ecdysozoa</taxon>
        <taxon>Arthropoda</taxon>
        <taxon>Hexapoda</taxon>
        <taxon>Insecta</taxon>
        <taxon>Pterygota</taxon>
        <taxon>Neoptera</taxon>
        <taxon>Endopterygota</taxon>
        <taxon>Lepidoptera</taxon>
        <taxon>Glossata</taxon>
        <taxon>Ditrysia</taxon>
        <taxon>Papilionoidea</taxon>
        <taxon>Papilionidae</taxon>
        <taxon>Papilioninae</taxon>
        <taxon>Papilio</taxon>
    </lineage>
</organism>
<dbReference type="GO" id="GO:0000978">
    <property type="term" value="F:RNA polymerase II cis-regulatory region sequence-specific DNA binding"/>
    <property type="evidence" value="ECO:0007669"/>
    <property type="project" value="TreeGrafter"/>
</dbReference>
<protein>
    <submittedName>
        <fullName evidence="13">Myoneurin</fullName>
    </submittedName>
</protein>
<dbReference type="SUPFAM" id="SSF57716">
    <property type="entry name" value="Glucocorticoid receptor-like (DNA-binding domain)"/>
    <property type="match status" value="1"/>
</dbReference>
<keyword evidence="2 9" id="KW-0479">Metal-binding</keyword>
<keyword evidence="3" id="KW-0677">Repeat</keyword>
<feature type="region of interest" description="Disordered" evidence="10">
    <location>
        <begin position="151"/>
        <end position="172"/>
    </location>
</feature>
<reference evidence="13 14" key="1">
    <citation type="journal article" date="2015" name="Nat. Commun.">
        <title>Outbred genome sequencing and CRISPR/Cas9 gene editing in butterflies.</title>
        <authorList>
            <person name="Li X."/>
            <person name="Fan D."/>
            <person name="Zhang W."/>
            <person name="Liu G."/>
            <person name="Zhang L."/>
            <person name="Zhao L."/>
            <person name="Fang X."/>
            <person name="Chen L."/>
            <person name="Dong Y."/>
            <person name="Chen Y."/>
            <person name="Ding Y."/>
            <person name="Zhao R."/>
            <person name="Feng M."/>
            <person name="Zhu Y."/>
            <person name="Feng Y."/>
            <person name="Jiang X."/>
            <person name="Zhu D."/>
            <person name="Xiang H."/>
            <person name="Feng X."/>
            <person name="Li S."/>
            <person name="Wang J."/>
            <person name="Zhang G."/>
            <person name="Kronforst M.R."/>
            <person name="Wang W."/>
        </authorList>
    </citation>
    <scope>NUCLEOTIDE SEQUENCE [LARGE SCALE GENOMIC DNA]</scope>
    <source>
        <strain evidence="13">Ya'a_city_454_Px</strain>
        <tissue evidence="13">Whole body</tissue>
    </source>
</reference>
<feature type="binding site" evidence="9">
    <location>
        <position position="72"/>
    </location>
    <ligand>
        <name>Zn(2+)</name>
        <dbReference type="ChEBI" id="CHEBI:29105"/>
    </ligand>
</feature>
<dbReference type="PANTHER" id="PTHR24404">
    <property type="entry name" value="ZINC FINGER PROTEIN"/>
    <property type="match status" value="1"/>
</dbReference>
<dbReference type="STRING" id="66420.A0A0N1IN08"/>
<dbReference type="Pfam" id="PF00096">
    <property type="entry name" value="zf-C2H2"/>
    <property type="match status" value="2"/>
</dbReference>
<evidence type="ECO:0000256" key="7">
    <source>
        <dbReference type="ARBA" id="ARBA00023242"/>
    </source>
</evidence>
<evidence type="ECO:0000256" key="10">
    <source>
        <dbReference type="SAM" id="MobiDB-lite"/>
    </source>
</evidence>
<dbReference type="GO" id="GO:0005634">
    <property type="term" value="C:nucleus"/>
    <property type="evidence" value="ECO:0007669"/>
    <property type="project" value="UniProtKB-SubCell"/>
</dbReference>
<dbReference type="Proteomes" id="UP000053268">
    <property type="component" value="Unassembled WGS sequence"/>
</dbReference>
<dbReference type="AlphaFoldDB" id="A0A0N1IN08"/>
<feature type="compositionally biased region" description="Polar residues" evidence="10">
    <location>
        <begin position="159"/>
        <end position="170"/>
    </location>
</feature>
<dbReference type="GO" id="GO:0003700">
    <property type="term" value="F:DNA-binding transcription factor activity"/>
    <property type="evidence" value="ECO:0007669"/>
    <property type="project" value="TreeGrafter"/>
</dbReference>
<keyword evidence="5 9" id="KW-0862">Zinc</keyword>
<dbReference type="InterPro" id="IPR036236">
    <property type="entry name" value="Znf_C2H2_sf"/>
</dbReference>
<feature type="domain" description="C2H2-type" evidence="11">
    <location>
        <begin position="351"/>
        <end position="373"/>
    </location>
</feature>
<feature type="binding site" evidence="9">
    <location>
        <position position="27"/>
    </location>
    <ligand>
        <name>Zn(2+)</name>
        <dbReference type="ChEBI" id="CHEBI:29105"/>
    </ligand>
</feature>
<proteinExistence type="predicted"/>
<evidence type="ECO:0000256" key="1">
    <source>
        <dbReference type="ARBA" id="ARBA00004123"/>
    </source>
</evidence>
<comment type="subcellular location">
    <subcellularLocation>
        <location evidence="1">Nucleus</location>
    </subcellularLocation>
</comment>
<feature type="domain" description="ZAD" evidence="12">
    <location>
        <begin position="22"/>
        <end position="99"/>
    </location>
</feature>
<sequence length="531" mass="62250">MAKLVNIKEIVKHIANGTLNENLCRICLLPLNALNEDMFTRICKNGKEYCIADILEIICDIKIFPEDKYKICSDCFIAASSAYKFYLLSKRSEEILDFYISLLEEQIDLIEISDNIESDSLCIKIPLFNPETEIFDYNLNGVLNDNNIDYNEDKHTTEESNSLENSQNISESEDDTDILIIADENGDRTFFKEQNGSLVPINDMGKKQLNDALKEVFPEADKVRRKRRRNPMTYMNCSQCPVRYKFISKLKEHMKSEHDIDLFVCSICKQVIEDEDEFKKHLESHTDVHKCTECNMVFKTKERIIAHQKWHDTIADMKGTEEAHVCEVCGLVLMDEEQLNEHNEKKHMKKYTCYYCGRMYKGENSFEFHIKKHEMHMMGDTKKRTNSTNIKANKKKFSCATCQRDFVDERSLMWHQRLHTNERPYVCDVCGRRFVSLNRRNQHAICAHTAPARRCPLCPALFHLRSMVNTHVKKVHLKEHKRRNRSSKHQNVFWRTQPVPIQELSVSIQNEILELQAQQAKVKSENKTNFI</sequence>
<feature type="binding site" evidence="9">
    <location>
        <position position="24"/>
    </location>
    <ligand>
        <name>Zn(2+)</name>
        <dbReference type="ChEBI" id="CHEBI:29105"/>
    </ligand>
</feature>
<dbReference type="PROSITE" id="PS51915">
    <property type="entry name" value="ZAD"/>
    <property type="match status" value="1"/>
</dbReference>
<evidence type="ECO:0000256" key="8">
    <source>
        <dbReference type="PROSITE-ProRule" id="PRU00042"/>
    </source>
</evidence>
<evidence type="ECO:0000313" key="13">
    <source>
        <dbReference type="EMBL" id="KPJ04414.1"/>
    </source>
</evidence>
<dbReference type="EMBL" id="KQ458995">
    <property type="protein sequence ID" value="KPJ04414.1"/>
    <property type="molecule type" value="Genomic_DNA"/>
</dbReference>
<dbReference type="SMART" id="SM00355">
    <property type="entry name" value="ZnF_C2H2"/>
    <property type="match status" value="8"/>
</dbReference>
<gene>
    <name evidence="13" type="ORF">RR46_01049</name>
</gene>
<evidence type="ECO:0000256" key="9">
    <source>
        <dbReference type="PROSITE-ProRule" id="PRU01263"/>
    </source>
</evidence>
<evidence type="ECO:0000256" key="4">
    <source>
        <dbReference type="ARBA" id="ARBA00022771"/>
    </source>
</evidence>
<evidence type="ECO:0000259" key="11">
    <source>
        <dbReference type="PROSITE" id="PS50157"/>
    </source>
</evidence>
<dbReference type="PANTHER" id="PTHR24404:SF114">
    <property type="entry name" value="KLUMPFUSS, ISOFORM B-RELATED"/>
    <property type="match status" value="1"/>
</dbReference>
<evidence type="ECO:0000259" key="12">
    <source>
        <dbReference type="PROSITE" id="PS51915"/>
    </source>
</evidence>
<feature type="domain" description="C2H2-type" evidence="11">
    <location>
        <begin position="397"/>
        <end position="424"/>
    </location>
</feature>
<dbReference type="SMART" id="SM00868">
    <property type="entry name" value="zf-AD"/>
    <property type="match status" value="1"/>
</dbReference>
<keyword evidence="4 8" id="KW-0863">Zinc-finger</keyword>
<evidence type="ECO:0000256" key="3">
    <source>
        <dbReference type="ARBA" id="ARBA00022737"/>
    </source>
</evidence>
<dbReference type="PROSITE" id="PS50157">
    <property type="entry name" value="ZINC_FINGER_C2H2_2"/>
    <property type="match status" value="4"/>
</dbReference>
<evidence type="ECO:0000313" key="14">
    <source>
        <dbReference type="Proteomes" id="UP000053268"/>
    </source>
</evidence>
<dbReference type="Gene3D" id="3.30.160.60">
    <property type="entry name" value="Classic Zinc Finger"/>
    <property type="match status" value="4"/>
</dbReference>
<dbReference type="InterPro" id="IPR012934">
    <property type="entry name" value="Znf_AD"/>
</dbReference>
<feature type="domain" description="C2H2-type" evidence="11">
    <location>
        <begin position="289"/>
        <end position="311"/>
    </location>
</feature>
<feature type="domain" description="C2H2-type" evidence="11">
    <location>
        <begin position="425"/>
        <end position="453"/>
    </location>
</feature>
<evidence type="ECO:0000256" key="6">
    <source>
        <dbReference type="ARBA" id="ARBA00023125"/>
    </source>
</evidence>
<dbReference type="PROSITE" id="PS00028">
    <property type="entry name" value="ZINC_FINGER_C2H2_1"/>
    <property type="match status" value="7"/>
</dbReference>
<dbReference type="GO" id="GO:0006357">
    <property type="term" value="P:regulation of transcription by RNA polymerase II"/>
    <property type="evidence" value="ECO:0007669"/>
    <property type="project" value="TreeGrafter"/>
</dbReference>
<keyword evidence="7" id="KW-0539">Nucleus</keyword>
<feature type="binding site" evidence="9">
    <location>
        <position position="75"/>
    </location>
    <ligand>
        <name>Zn(2+)</name>
        <dbReference type="ChEBI" id="CHEBI:29105"/>
    </ligand>
</feature>
<keyword evidence="6" id="KW-0238">DNA-binding</keyword>
<name>A0A0N1IN08_PAPXU</name>
<dbReference type="InterPro" id="IPR050589">
    <property type="entry name" value="Ikaros_C2H2-ZF"/>
</dbReference>
<evidence type="ECO:0000256" key="2">
    <source>
        <dbReference type="ARBA" id="ARBA00022723"/>
    </source>
</evidence>
<dbReference type="SUPFAM" id="SSF57667">
    <property type="entry name" value="beta-beta-alpha zinc fingers"/>
    <property type="match status" value="2"/>
</dbReference>
<accession>A0A0N1IN08</accession>
<dbReference type="GO" id="GO:0008270">
    <property type="term" value="F:zinc ion binding"/>
    <property type="evidence" value="ECO:0007669"/>
    <property type="project" value="UniProtKB-UniRule"/>
</dbReference>